<name>A0ABR3SEG9_9PEZI</name>
<evidence type="ECO:0000313" key="1">
    <source>
        <dbReference type="EMBL" id="KAL1618772.1"/>
    </source>
</evidence>
<dbReference type="EMBL" id="JAJVDC020000201">
    <property type="protein sequence ID" value="KAL1618772.1"/>
    <property type="molecule type" value="Genomic_DNA"/>
</dbReference>
<evidence type="ECO:0000313" key="2">
    <source>
        <dbReference type="Proteomes" id="UP001521116"/>
    </source>
</evidence>
<gene>
    <name evidence="1" type="ORF">SLS56_010418</name>
</gene>
<accession>A0ABR3SEG9</accession>
<reference evidence="1 2" key="1">
    <citation type="submission" date="2024-02" db="EMBL/GenBank/DDBJ databases">
        <title>De novo assembly and annotation of 12 fungi associated with fruit tree decline syndrome in Ontario, Canada.</title>
        <authorList>
            <person name="Sulman M."/>
            <person name="Ellouze W."/>
            <person name="Ilyukhin E."/>
        </authorList>
    </citation>
    <scope>NUCLEOTIDE SEQUENCE [LARGE SCALE GENOMIC DNA]</scope>
    <source>
        <strain evidence="1 2">M1-105</strain>
    </source>
</reference>
<comment type="caution">
    <text evidence="1">The sequence shown here is derived from an EMBL/GenBank/DDBJ whole genome shotgun (WGS) entry which is preliminary data.</text>
</comment>
<organism evidence="1 2">
    <name type="scientific">Neofusicoccum ribis</name>
    <dbReference type="NCBI Taxonomy" id="45134"/>
    <lineage>
        <taxon>Eukaryota</taxon>
        <taxon>Fungi</taxon>
        <taxon>Dikarya</taxon>
        <taxon>Ascomycota</taxon>
        <taxon>Pezizomycotina</taxon>
        <taxon>Dothideomycetes</taxon>
        <taxon>Dothideomycetes incertae sedis</taxon>
        <taxon>Botryosphaeriales</taxon>
        <taxon>Botryosphaeriaceae</taxon>
        <taxon>Neofusicoccum</taxon>
    </lineage>
</organism>
<sequence length="110" mass="12439">MNSFDPTKPIDRVFDALGSNHNRARLNDPYGIEGPFNPVLDSSVESDEATAELMELLANIFFVSNYLNQEDVKERFFEISNTVHDLMERIKDTTGSYCAGLTAARDEYLL</sequence>
<protein>
    <submittedName>
        <fullName evidence="1">Uncharacterized protein</fullName>
    </submittedName>
</protein>
<dbReference type="Proteomes" id="UP001521116">
    <property type="component" value="Unassembled WGS sequence"/>
</dbReference>
<keyword evidence="2" id="KW-1185">Reference proteome</keyword>
<proteinExistence type="predicted"/>